<dbReference type="PROSITE" id="PS50030">
    <property type="entry name" value="UBA"/>
    <property type="match status" value="1"/>
</dbReference>
<dbReference type="AlphaFoldDB" id="A0A336K358"/>
<dbReference type="InterPro" id="IPR042575">
    <property type="entry name" value="UBAP1_C"/>
</dbReference>
<dbReference type="PANTHER" id="PTHR15960:SF5">
    <property type="entry name" value="LD44032P"/>
    <property type="match status" value="1"/>
</dbReference>
<dbReference type="SUPFAM" id="SSF46934">
    <property type="entry name" value="UBA-like"/>
    <property type="match status" value="1"/>
</dbReference>
<sequence>MAQGSFNYMDDIPITFSEKWKIPPLPSISNDCIERFFETPVMLKQQSLSYEFNLEKKVLEKVEEWKIARSCEINERDLRIKIRQEERRKLLEAEGTKLKEQLTQVSYPSPDEFCNSDSDNEISENKENQVIAKETLNNFNSILTPTVVNKISPNEITANDLDTLSRVSMSKTPGNVWKYKKNDSHLELADFENDSSDPFYSMELKTIDDLDILAQVLKTSVTIHSKVKNNMNSNDTNTCSTDENGDTCVEKANKENIQKEPIINSSVKELVGPMAVPNGYSAKPYVAVTPQYTNCSSYQPTLYSHFNQQFYPQSSYYATGNMILPDTYNNATCSSPYDLLTMDYKHQVQSNQINDLISESPLIDSKNKLRSKSVPDIVKELEHELKDNEQRRIRNNSQCQEENRKRQEKANEIEKQIEHSNKKNCDDLYLKNLPKHLQNLALKISNMGFPLDRVCRIAQQVQGDDKKIIEHLIPLTELLDLGFEEKNVSDALLKFDNNKEKALEFLISQKILNIIITIIWEKDFNSSFAFSLNGFVKLRTSLLLRVLLRTSDNAFKNIDDVMRFGVVLFEDDEEEDPSTFGVSVKLRWEILAKELDEFGPLAKTCPSACAN</sequence>
<dbReference type="InterPro" id="IPR009060">
    <property type="entry name" value="UBA-like_sf"/>
</dbReference>
<name>A0A336K358_CULSO</name>
<dbReference type="GO" id="GO:0043162">
    <property type="term" value="P:ubiquitin-dependent protein catabolic process via the multivesicular body sorting pathway"/>
    <property type="evidence" value="ECO:0007669"/>
    <property type="project" value="InterPro"/>
</dbReference>
<evidence type="ECO:0000259" key="2">
    <source>
        <dbReference type="PROSITE" id="PS50030"/>
    </source>
</evidence>
<dbReference type="GO" id="GO:0043130">
    <property type="term" value="F:ubiquitin binding"/>
    <property type="evidence" value="ECO:0007669"/>
    <property type="project" value="InterPro"/>
</dbReference>
<protein>
    <submittedName>
        <fullName evidence="3">CSON015404 protein</fullName>
    </submittedName>
</protein>
<evidence type="ECO:0000256" key="1">
    <source>
        <dbReference type="SAM" id="MobiDB-lite"/>
    </source>
</evidence>
<dbReference type="EMBL" id="UFQS01000097">
    <property type="protein sequence ID" value="SSW99396.1"/>
    <property type="molecule type" value="Genomic_DNA"/>
</dbReference>
<organism evidence="3">
    <name type="scientific">Culicoides sonorensis</name>
    <name type="common">Biting midge</name>
    <dbReference type="NCBI Taxonomy" id="179676"/>
    <lineage>
        <taxon>Eukaryota</taxon>
        <taxon>Metazoa</taxon>
        <taxon>Ecdysozoa</taxon>
        <taxon>Arthropoda</taxon>
        <taxon>Hexapoda</taxon>
        <taxon>Insecta</taxon>
        <taxon>Pterygota</taxon>
        <taxon>Neoptera</taxon>
        <taxon>Endopterygota</taxon>
        <taxon>Diptera</taxon>
        <taxon>Nematocera</taxon>
        <taxon>Chironomoidea</taxon>
        <taxon>Ceratopogonidae</taxon>
        <taxon>Ceratopogoninae</taxon>
        <taxon>Culicoides</taxon>
        <taxon>Monoculicoides</taxon>
    </lineage>
</organism>
<reference evidence="3" key="1">
    <citation type="submission" date="2018-04" db="EMBL/GenBank/DDBJ databases">
        <authorList>
            <person name="Go L.Y."/>
            <person name="Mitchell J.A."/>
        </authorList>
    </citation>
    <scope>NUCLEOTIDE SEQUENCE</scope>
    <source>
        <tissue evidence="3">Whole organism</tissue>
    </source>
</reference>
<dbReference type="PANTHER" id="PTHR15960">
    <property type="entry name" value="LD44032P"/>
    <property type="match status" value="1"/>
</dbReference>
<dbReference type="InterPro" id="IPR015940">
    <property type="entry name" value="UBA"/>
</dbReference>
<feature type="compositionally biased region" description="Basic and acidic residues" evidence="1">
    <location>
        <begin position="401"/>
        <end position="411"/>
    </location>
</feature>
<dbReference type="InterPro" id="IPR038870">
    <property type="entry name" value="UBAP1"/>
</dbReference>
<dbReference type="Gene3D" id="1.20.120.1920">
    <property type="entry name" value="UBAP1 SOUBA domain"/>
    <property type="match status" value="1"/>
</dbReference>
<dbReference type="CDD" id="cd14316">
    <property type="entry name" value="UBA2_UBAP1_like"/>
    <property type="match status" value="1"/>
</dbReference>
<gene>
    <name evidence="3" type="primary">CSON015404</name>
</gene>
<evidence type="ECO:0000313" key="3">
    <source>
        <dbReference type="EMBL" id="SSW99396.1"/>
    </source>
</evidence>
<proteinExistence type="predicted"/>
<dbReference type="VEuPathDB" id="VectorBase:CSON015404"/>
<accession>A0A336K358</accession>
<dbReference type="GO" id="GO:0000813">
    <property type="term" value="C:ESCRT I complex"/>
    <property type="evidence" value="ECO:0007669"/>
    <property type="project" value="InterPro"/>
</dbReference>
<feature type="region of interest" description="Disordered" evidence="1">
    <location>
        <begin position="391"/>
        <end position="411"/>
    </location>
</feature>
<dbReference type="EMBL" id="UFQT01000097">
    <property type="protein sequence ID" value="SSX19776.1"/>
    <property type="molecule type" value="Genomic_DNA"/>
</dbReference>
<reference evidence="4" key="2">
    <citation type="submission" date="2018-07" db="EMBL/GenBank/DDBJ databases">
        <authorList>
            <person name="Quirk P.G."/>
            <person name="Krulwich T.A."/>
        </authorList>
    </citation>
    <scope>NUCLEOTIDE SEQUENCE</scope>
</reference>
<evidence type="ECO:0000313" key="4">
    <source>
        <dbReference type="EMBL" id="SSX19776.1"/>
    </source>
</evidence>
<feature type="domain" description="UBA" evidence="2">
    <location>
        <begin position="462"/>
        <end position="509"/>
    </location>
</feature>